<protein>
    <submittedName>
        <fullName evidence="2">Uncharacterized protein</fullName>
    </submittedName>
</protein>
<reference evidence="2 3" key="1">
    <citation type="submission" date="2019-09" db="EMBL/GenBank/DDBJ databases">
        <authorList>
            <consortium name="DOE Joint Genome Institute"/>
            <person name="Mondo S.J."/>
            <person name="Navarro-Mendoza M.I."/>
            <person name="Perez-Arques C."/>
            <person name="Panchal S."/>
            <person name="Nicolas F.E."/>
            <person name="Ganguly P."/>
            <person name="Pangilinan J."/>
            <person name="Grigoriev I."/>
            <person name="Heitman J."/>
            <person name="Sanya K."/>
            <person name="Garre V."/>
        </authorList>
    </citation>
    <scope>NUCLEOTIDE SEQUENCE [LARGE SCALE GENOMIC DNA]</scope>
    <source>
        <strain evidence="2 3">MU402</strain>
    </source>
</reference>
<dbReference type="EMBL" id="JAAECE010000009">
    <property type="protein sequence ID" value="KAF1797646.1"/>
    <property type="molecule type" value="Genomic_DNA"/>
</dbReference>
<evidence type="ECO:0000313" key="2">
    <source>
        <dbReference type="EMBL" id="KAF1797646.1"/>
    </source>
</evidence>
<evidence type="ECO:0000256" key="1">
    <source>
        <dbReference type="SAM" id="Coils"/>
    </source>
</evidence>
<evidence type="ECO:0000313" key="3">
    <source>
        <dbReference type="Proteomes" id="UP000469890"/>
    </source>
</evidence>
<sequence>MVCPSLGWWSRRRCWLVTVKLRGRLALPGFVGFLDAPNKRNLFIDRFKELKTRAEVINKHIAALVFMDSFSPEDARFLIRTLGQEEGSSLYDLDYLCSFARGMDIAVGKKGSVAFGSSLTESQDKINEIINNPNDMFSDKISVPSMDSKLDFKCTQYGCTYRVVFTKNKRKNFWKQLTNNPIHDHSKRVSIEPVVKKRKLMPGENIVEGVSGKFNDQSLTLIQRLKLQNKQLEKENKQLKQENKKLVQENEVQVG</sequence>
<organism evidence="2 3">
    <name type="scientific">Mucor circinelloides f. lusitanicus</name>
    <name type="common">Mucor racemosus var. lusitanicus</name>
    <dbReference type="NCBI Taxonomy" id="29924"/>
    <lineage>
        <taxon>Eukaryota</taxon>
        <taxon>Fungi</taxon>
        <taxon>Fungi incertae sedis</taxon>
        <taxon>Mucoromycota</taxon>
        <taxon>Mucoromycotina</taxon>
        <taxon>Mucoromycetes</taxon>
        <taxon>Mucorales</taxon>
        <taxon>Mucorineae</taxon>
        <taxon>Mucoraceae</taxon>
        <taxon>Mucor</taxon>
    </lineage>
</organism>
<accession>A0A8H4B915</accession>
<feature type="coiled-coil region" evidence="1">
    <location>
        <begin position="215"/>
        <end position="252"/>
    </location>
</feature>
<dbReference type="CDD" id="cd14686">
    <property type="entry name" value="bZIP"/>
    <property type="match status" value="1"/>
</dbReference>
<dbReference type="AlphaFoldDB" id="A0A8H4B915"/>
<dbReference type="Proteomes" id="UP000469890">
    <property type="component" value="Unassembled WGS sequence"/>
</dbReference>
<proteinExistence type="predicted"/>
<comment type="caution">
    <text evidence="2">The sequence shown here is derived from an EMBL/GenBank/DDBJ whole genome shotgun (WGS) entry which is preliminary data.</text>
</comment>
<gene>
    <name evidence="2" type="ORF">FB192DRAFT_1177936</name>
</gene>
<keyword evidence="1" id="KW-0175">Coiled coil</keyword>
<name>A0A8H4B915_MUCCL</name>